<dbReference type="AlphaFoldDB" id="A0ABD0NT06"/>
<organism evidence="1 2">
    <name type="scientific">Cirrhinus mrigala</name>
    <name type="common">Mrigala</name>
    <dbReference type="NCBI Taxonomy" id="683832"/>
    <lineage>
        <taxon>Eukaryota</taxon>
        <taxon>Metazoa</taxon>
        <taxon>Chordata</taxon>
        <taxon>Craniata</taxon>
        <taxon>Vertebrata</taxon>
        <taxon>Euteleostomi</taxon>
        <taxon>Actinopterygii</taxon>
        <taxon>Neopterygii</taxon>
        <taxon>Teleostei</taxon>
        <taxon>Ostariophysi</taxon>
        <taxon>Cypriniformes</taxon>
        <taxon>Cyprinidae</taxon>
        <taxon>Labeoninae</taxon>
        <taxon>Labeonini</taxon>
        <taxon>Cirrhinus</taxon>
    </lineage>
</organism>
<protein>
    <submittedName>
        <fullName evidence="1">Uncharacterized protein</fullName>
    </submittedName>
</protein>
<dbReference type="Proteomes" id="UP001529510">
    <property type="component" value="Unassembled WGS sequence"/>
</dbReference>
<sequence>VVAKKYRNYDIPTDLTGVWRYLNSAYAQEEFTNTCAADNEIELAYQDVAKRLTK</sequence>
<dbReference type="PANTHER" id="PTHR45476">
    <property type="entry name" value="CHLORIDE INTRACELLULAR CHANNEL PROTEIN 6-RELATED"/>
    <property type="match status" value="1"/>
</dbReference>
<accession>A0ABD0NT06</accession>
<gene>
    <name evidence="1" type="ORF">M9458_040797</name>
</gene>
<evidence type="ECO:0000313" key="2">
    <source>
        <dbReference type="Proteomes" id="UP001529510"/>
    </source>
</evidence>
<comment type="caution">
    <text evidence="1">The sequence shown here is derived from an EMBL/GenBank/DDBJ whole genome shotgun (WGS) entry which is preliminary data.</text>
</comment>
<feature type="non-terminal residue" evidence="1">
    <location>
        <position position="1"/>
    </location>
</feature>
<reference evidence="1 2" key="1">
    <citation type="submission" date="2024-05" db="EMBL/GenBank/DDBJ databases">
        <title>Genome sequencing and assembly of Indian major carp, Cirrhinus mrigala (Hamilton, 1822).</title>
        <authorList>
            <person name="Mohindra V."/>
            <person name="Chowdhury L.M."/>
            <person name="Lal K."/>
            <person name="Jena J.K."/>
        </authorList>
    </citation>
    <scope>NUCLEOTIDE SEQUENCE [LARGE SCALE GENOMIC DNA]</scope>
    <source>
        <strain evidence="1">CM1030</strain>
        <tissue evidence="1">Blood</tissue>
    </source>
</reference>
<dbReference type="Gene3D" id="1.20.1050.10">
    <property type="match status" value="1"/>
</dbReference>
<evidence type="ECO:0000313" key="1">
    <source>
        <dbReference type="EMBL" id="KAL0165044.1"/>
    </source>
</evidence>
<name>A0ABD0NT06_CIRMR</name>
<dbReference type="SUPFAM" id="SSF47616">
    <property type="entry name" value="GST C-terminal domain-like"/>
    <property type="match status" value="1"/>
</dbReference>
<dbReference type="InterPro" id="IPR036282">
    <property type="entry name" value="Glutathione-S-Trfase_C_sf"/>
</dbReference>
<proteinExistence type="predicted"/>
<dbReference type="PANTHER" id="PTHR45476:SF4">
    <property type="entry name" value="CHLORIDE INTRACELLULAR CHANNEL PROTEIN 5"/>
    <property type="match status" value="1"/>
</dbReference>
<dbReference type="EMBL" id="JAMKFB020000020">
    <property type="protein sequence ID" value="KAL0165044.1"/>
    <property type="molecule type" value="Genomic_DNA"/>
</dbReference>
<keyword evidence="2" id="KW-1185">Reference proteome</keyword>